<dbReference type="Pfam" id="PF00079">
    <property type="entry name" value="Serpin"/>
    <property type="match status" value="1"/>
</dbReference>
<dbReference type="GeneID" id="115472915"/>
<dbReference type="PANTHER" id="PTHR11461">
    <property type="entry name" value="SERINE PROTEASE INHIBITOR, SERPIN"/>
    <property type="match status" value="1"/>
</dbReference>
<dbReference type="InterPro" id="IPR000215">
    <property type="entry name" value="Serpin_fam"/>
</dbReference>
<dbReference type="SUPFAM" id="SSF56574">
    <property type="entry name" value="Serpins"/>
    <property type="match status" value="1"/>
</dbReference>
<sequence length="412" mass="46506">MDSLTAANASFTFDLYKQLNKTKKDENIFFSPLSIESALAMVLMGAKENTAAEMEKVLHLGDTEGTADAGAGNTCEGNVNKQTFLPPPPLLGQQCDLEGTVHSKFKELFSNLRKSGETCELHIANKLYGQYDFLFIEQYQNCIQKLYMAMLEDVDFKNTKEVTEKINMWVEKETQGKIKDLFTEDSFRQPTVLVLVNAIYFKGKWEKEFNKYETREAEFRLNKRESKPVKMMNQIGKFKLASIPEMHMTILELPYCMHEFSMLILLPDDITDDSTGLEEIENGLTYEKLANWTTSALRETFVDVYLPTFKLEETYDLKSVLEKMGMKDVFSDDAVLTGISTIVGLKVSKVVHKVYVEVNEKGTEAAAATGVVVVPQSGHGGGTLFKADHPFIFLIKHNPTNAIIFYGKYSSP</sequence>
<dbReference type="InterPro" id="IPR023796">
    <property type="entry name" value="Serpin_dom"/>
</dbReference>
<name>A0A6P7YJP7_9AMPH</name>
<feature type="domain" description="Serpin" evidence="2">
    <location>
        <begin position="13"/>
        <end position="412"/>
    </location>
</feature>
<dbReference type="KEGG" id="muo:115472915"/>
<dbReference type="InterPro" id="IPR023795">
    <property type="entry name" value="Serpin_CS"/>
</dbReference>
<dbReference type="AlphaFoldDB" id="A0A6P7YJP7"/>
<dbReference type="InParanoid" id="A0A6P7YJP7"/>
<dbReference type="OrthoDB" id="671595at2759"/>
<dbReference type="PROSITE" id="PS00284">
    <property type="entry name" value="SERPIN"/>
    <property type="match status" value="1"/>
</dbReference>
<dbReference type="GO" id="GO:0005615">
    <property type="term" value="C:extracellular space"/>
    <property type="evidence" value="ECO:0007669"/>
    <property type="project" value="InterPro"/>
</dbReference>
<dbReference type="Proteomes" id="UP000515156">
    <property type="component" value="Chromosome 1"/>
</dbReference>
<dbReference type="Gene3D" id="3.30.497.10">
    <property type="entry name" value="Antithrombin, subunit I, domain 2"/>
    <property type="match status" value="1"/>
</dbReference>
<evidence type="ECO:0000313" key="4">
    <source>
        <dbReference type="RefSeq" id="XP_030063295.1"/>
    </source>
</evidence>
<accession>A0A6P7YJP7</accession>
<dbReference type="InterPro" id="IPR042185">
    <property type="entry name" value="Serpin_sf_2"/>
</dbReference>
<reference evidence="4" key="1">
    <citation type="submission" date="2025-08" db="UniProtKB">
        <authorList>
            <consortium name="RefSeq"/>
        </authorList>
    </citation>
    <scope>IDENTIFICATION</scope>
</reference>
<dbReference type="FunFam" id="2.30.39.10:FF:000001">
    <property type="entry name" value="Serpin family B member 2"/>
    <property type="match status" value="1"/>
</dbReference>
<dbReference type="InterPro" id="IPR042178">
    <property type="entry name" value="Serpin_sf_1"/>
</dbReference>
<dbReference type="RefSeq" id="XP_030063295.1">
    <property type="nucleotide sequence ID" value="XM_030207435.1"/>
</dbReference>
<evidence type="ECO:0000256" key="1">
    <source>
        <dbReference type="ARBA" id="ARBA00006426"/>
    </source>
</evidence>
<dbReference type="CDD" id="cd19956">
    <property type="entry name" value="serpinB"/>
    <property type="match status" value="1"/>
</dbReference>
<keyword evidence="3" id="KW-1185">Reference proteome</keyword>
<dbReference type="Gene3D" id="2.30.39.10">
    <property type="entry name" value="Alpha-1-antitrypsin, domain 1"/>
    <property type="match status" value="1"/>
</dbReference>
<gene>
    <name evidence="4" type="primary">LOC115472915</name>
</gene>
<proteinExistence type="inferred from homology"/>
<dbReference type="GO" id="GO:0004867">
    <property type="term" value="F:serine-type endopeptidase inhibitor activity"/>
    <property type="evidence" value="ECO:0007669"/>
    <property type="project" value="InterPro"/>
</dbReference>
<evidence type="ECO:0000313" key="3">
    <source>
        <dbReference type="Proteomes" id="UP000515156"/>
    </source>
</evidence>
<dbReference type="InterPro" id="IPR036186">
    <property type="entry name" value="Serpin_sf"/>
</dbReference>
<protein>
    <submittedName>
        <fullName evidence="4">Ovalbumin-related protein X-like</fullName>
    </submittedName>
</protein>
<comment type="similarity">
    <text evidence="1">Belongs to the serpin family. Ov-serpin subfamily.</text>
</comment>
<evidence type="ECO:0000259" key="2">
    <source>
        <dbReference type="SMART" id="SM00093"/>
    </source>
</evidence>
<organism evidence="3 4">
    <name type="scientific">Microcaecilia unicolor</name>
    <dbReference type="NCBI Taxonomy" id="1415580"/>
    <lineage>
        <taxon>Eukaryota</taxon>
        <taxon>Metazoa</taxon>
        <taxon>Chordata</taxon>
        <taxon>Craniata</taxon>
        <taxon>Vertebrata</taxon>
        <taxon>Euteleostomi</taxon>
        <taxon>Amphibia</taxon>
        <taxon>Gymnophiona</taxon>
        <taxon>Siphonopidae</taxon>
        <taxon>Microcaecilia</taxon>
    </lineage>
</organism>
<dbReference type="SMART" id="SM00093">
    <property type="entry name" value="SERPIN"/>
    <property type="match status" value="1"/>
</dbReference>
<dbReference type="PANTHER" id="PTHR11461:SF199">
    <property type="entry name" value="SERPIN B11"/>
    <property type="match status" value="1"/>
</dbReference>
<dbReference type="FunCoup" id="A0A6P7YJP7">
    <property type="interactions" value="920"/>
</dbReference>